<evidence type="ECO:0000313" key="7">
    <source>
        <dbReference type="EMBL" id="MCA9726777.1"/>
    </source>
</evidence>
<dbReference type="Pfam" id="PF01869">
    <property type="entry name" value="BcrAD_BadFG"/>
    <property type="match status" value="1"/>
</dbReference>
<evidence type="ECO:0000256" key="5">
    <source>
        <dbReference type="SAM" id="MobiDB-lite"/>
    </source>
</evidence>
<sequence length="284" mass="29538">MPPEKAPETGNGTGMPARGPTKHFVGIDSGSWTTKAVVIDETGTVLGSAVVQSAADLTGASARALEQAASRAGVAFDEATIWATGFGRASIEIASGSRTGLDCHARGVRHYVRGALAVLDIGGQDAKVIKLDEQGHRVSHKMNRKCAAGTGSFLDEIALRLGVPVSDLGDLASGYREELELGSFCTVFTATELLGAIRQGKRPADLARAAYKSIVKRVLEMAQFDRPVVATGGVIAHHPMVVALLTEALGRDIVVPPHPQEMGAFGAALAARDAASESPQHARG</sequence>
<keyword evidence="4" id="KW-0411">Iron-sulfur</keyword>
<evidence type="ECO:0000259" key="6">
    <source>
        <dbReference type="Pfam" id="PF01869"/>
    </source>
</evidence>
<comment type="caution">
    <text evidence="7">The sequence shown here is derived from an EMBL/GenBank/DDBJ whole genome shotgun (WGS) entry which is preliminary data.</text>
</comment>
<organism evidence="7 8">
    <name type="scientific">Eiseniibacteriota bacterium</name>
    <dbReference type="NCBI Taxonomy" id="2212470"/>
    <lineage>
        <taxon>Bacteria</taxon>
        <taxon>Candidatus Eiseniibacteriota</taxon>
    </lineage>
</organism>
<feature type="domain" description="ATPase BadF/BadG/BcrA/BcrD type" evidence="6">
    <location>
        <begin position="25"/>
        <end position="271"/>
    </location>
</feature>
<dbReference type="GO" id="GO:0046872">
    <property type="term" value="F:metal ion binding"/>
    <property type="evidence" value="ECO:0007669"/>
    <property type="project" value="UniProtKB-KW"/>
</dbReference>
<feature type="region of interest" description="Disordered" evidence="5">
    <location>
        <begin position="1"/>
        <end position="20"/>
    </location>
</feature>
<dbReference type="PANTHER" id="PTHR32329:SF8">
    <property type="entry name" value="ACTIVATOR OF (R)-2-HYDROXYGLUTARYL-COA DEHYDRATASE"/>
    <property type="match status" value="1"/>
</dbReference>
<protein>
    <submittedName>
        <fullName evidence="7">ATPase</fullName>
    </submittedName>
</protein>
<dbReference type="NCBIfam" id="TIGR00241">
    <property type="entry name" value="CoA_E_activ"/>
    <property type="match status" value="1"/>
</dbReference>
<comment type="cofactor">
    <cofactor evidence="1">
        <name>[4Fe-4S] cluster</name>
        <dbReference type="ChEBI" id="CHEBI:49883"/>
    </cofactor>
</comment>
<evidence type="ECO:0000256" key="2">
    <source>
        <dbReference type="ARBA" id="ARBA00022723"/>
    </source>
</evidence>
<proteinExistence type="predicted"/>
<keyword evidence="2" id="KW-0479">Metal-binding</keyword>
<dbReference type="CDD" id="cd24036">
    <property type="entry name" value="ASKHA_NBD_BcrAD_BadFG_HgdC_HadI"/>
    <property type="match status" value="1"/>
</dbReference>
<keyword evidence="3" id="KW-0408">Iron</keyword>
<evidence type="ECO:0000256" key="1">
    <source>
        <dbReference type="ARBA" id="ARBA00001966"/>
    </source>
</evidence>
<gene>
    <name evidence="7" type="ORF">KC729_03775</name>
</gene>
<evidence type="ECO:0000256" key="4">
    <source>
        <dbReference type="ARBA" id="ARBA00023014"/>
    </source>
</evidence>
<reference evidence="7" key="2">
    <citation type="journal article" date="2021" name="Microbiome">
        <title>Successional dynamics and alternative stable states in a saline activated sludge microbial community over 9 years.</title>
        <authorList>
            <person name="Wang Y."/>
            <person name="Ye J."/>
            <person name="Ju F."/>
            <person name="Liu L."/>
            <person name="Boyd J.A."/>
            <person name="Deng Y."/>
            <person name="Parks D.H."/>
            <person name="Jiang X."/>
            <person name="Yin X."/>
            <person name="Woodcroft B.J."/>
            <person name="Tyson G.W."/>
            <person name="Hugenholtz P."/>
            <person name="Polz M.F."/>
            <person name="Zhang T."/>
        </authorList>
    </citation>
    <scope>NUCLEOTIDE SEQUENCE</scope>
    <source>
        <strain evidence="7">HKST-UBA01</strain>
    </source>
</reference>
<dbReference type="InterPro" id="IPR008275">
    <property type="entry name" value="CoA_E_activase_dom"/>
</dbReference>
<dbReference type="InterPro" id="IPR043129">
    <property type="entry name" value="ATPase_NBD"/>
</dbReference>
<dbReference type="PANTHER" id="PTHR32329">
    <property type="entry name" value="BIFUNCTIONAL PROTEIN [INCLUDES 2-HYDROXYACYL-COA DEHYDRATASE (N-TER) AND ITS ACTIVATOR DOMAIN (C_TERM)-RELATED"/>
    <property type="match status" value="1"/>
</dbReference>
<name>A0A956RNW3_UNCEI</name>
<dbReference type="AlphaFoldDB" id="A0A956RNW3"/>
<evidence type="ECO:0000313" key="8">
    <source>
        <dbReference type="Proteomes" id="UP000697710"/>
    </source>
</evidence>
<dbReference type="InterPro" id="IPR051805">
    <property type="entry name" value="Dehydratase_Activator_Redct"/>
</dbReference>
<dbReference type="GO" id="GO:0051536">
    <property type="term" value="F:iron-sulfur cluster binding"/>
    <property type="evidence" value="ECO:0007669"/>
    <property type="project" value="UniProtKB-KW"/>
</dbReference>
<accession>A0A956RNW3</accession>
<dbReference type="Proteomes" id="UP000697710">
    <property type="component" value="Unassembled WGS sequence"/>
</dbReference>
<dbReference type="EMBL" id="JAGQHR010000066">
    <property type="protein sequence ID" value="MCA9726777.1"/>
    <property type="molecule type" value="Genomic_DNA"/>
</dbReference>
<dbReference type="Gene3D" id="3.30.420.40">
    <property type="match status" value="2"/>
</dbReference>
<dbReference type="InterPro" id="IPR002731">
    <property type="entry name" value="ATPase_BadF"/>
</dbReference>
<dbReference type="SUPFAM" id="SSF53067">
    <property type="entry name" value="Actin-like ATPase domain"/>
    <property type="match status" value="1"/>
</dbReference>
<evidence type="ECO:0000256" key="3">
    <source>
        <dbReference type="ARBA" id="ARBA00023004"/>
    </source>
</evidence>
<reference evidence="7" key="1">
    <citation type="submission" date="2020-04" db="EMBL/GenBank/DDBJ databases">
        <authorList>
            <person name="Zhang T."/>
        </authorList>
    </citation>
    <scope>NUCLEOTIDE SEQUENCE</scope>
    <source>
        <strain evidence="7">HKST-UBA01</strain>
    </source>
</reference>